<proteinExistence type="predicted"/>
<accession>A0A3M7SWS3</accession>
<protein>
    <submittedName>
        <fullName evidence="1">Uncharacterized protein</fullName>
    </submittedName>
</protein>
<dbReference type="AlphaFoldDB" id="A0A3M7SWS3"/>
<comment type="caution">
    <text evidence="1">The sequence shown here is derived from an EMBL/GenBank/DDBJ whole genome shotgun (WGS) entry which is preliminary data.</text>
</comment>
<organism evidence="1 2">
    <name type="scientific">Brachionus plicatilis</name>
    <name type="common">Marine rotifer</name>
    <name type="synonym">Brachionus muelleri</name>
    <dbReference type="NCBI Taxonomy" id="10195"/>
    <lineage>
        <taxon>Eukaryota</taxon>
        <taxon>Metazoa</taxon>
        <taxon>Spiralia</taxon>
        <taxon>Gnathifera</taxon>
        <taxon>Rotifera</taxon>
        <taxon>Eurotatoria</taxon>
        <taxon>Monogononta</taxon>
        <taxon>Pseudotrocha</taxon>
        <taxon>Ploima</taxon>
        <taxon>Brachionidae</taxon>
        <taxon>Brachionus</taxon>
    </lineage>
</organism>
<reference evidence="1 2" key="1">
    <citation type="journal article" date="2018" name="Sci. Rep.">
        <title>Genomic signatures of local adaptation to the degree of environmental predictability in rotifers.</title>
        <authorList>
            <person name="Franch-Gras L."/>
            <person name="Hahn C."/>
            <person name="Garcia-Roger E.M."/>
            <person name="Carmona M.J."/>
            <person name="Serra M."/>
            <person name="Gomez A."/>
        </authorList>
    </citation>
    <scope>NUCLEOTIDE SEQUENCE [LARGE SCALE GENOMIC DNA]</scope>
    <source>
        <strain evidence="1">HYR1</strain>
    </source>
</reference>
<dbReference type="Proteomes" id="UP000276133">
    <property type="component" value="Unassembled WGS sequence"/>
</dbReference>
<evidence type="ECO:0000313" key="1">
    <source>
        <dbReference type="EMBL" id="RNA40135.1"/>
    </source>
</evidence>
<sequence>MNSKQTCYFLPCYECDAIKLPYNEIIQSRADMLYFFTNNIYPQIQKKSLLIQYKMIKRTEKNFREWDMFVN</sequence>
<dbReference type="EMBL" id="REGN01000670">
    <property type="protein sequence ID" value="RNA40135.1"/>
    <property type="molecule type" value="Genomic_DNA"/>
</dbReference>
<gene>
    <name evidence="1" type="ORF">BpHYR1_044125</name>
</gene>
<evidence type="ECO:0000313" key="2">
    <source>
        <dbReference type="Proteomes" id="UP000276133"/>
    </source>
</evidence>
<keyword evidence="2" id="KW-1185">Reference proteome</keyword>
<name>A0A3M7SWS3_BRAPC</name>